<protein>
    <recommendedName>
        <fullName evidence="2">Methyltransferase small domain-containing protein</fullName>
    </recommendedName>
</protein>
<gene>
    <name evidence="1" type="ORF">S06H3_16476</name>
</gene>
<proteinExistence type="predicted"/>
<dbReference type="EMBL" id="BARV01008154">
    <property type="protein sequence ID" value="GAI16832.1"/>
    <property type="molecule type" value="Genomic_DNA"/>
</dbReference>
<sequence>LLNNLSIVTRIGNLFAPILKGEVFDVIVSNPTSLPSLPDEEHDEYTRQNIDAGADGRKYIDPVITQAPEYLSKAGYLLIQHSNFANIEKTLDMLDKVGFKVDQTNYEFPIGKTSRQRISYFLENLPANCHPFQRDGNWYQRIAVFIAQAPK</sequence>
<dbReference type="Gene3D" id="3.40.50.150">
    <property type="entry name" value="Vaccinia Virus protein VP39"/>
    <property type="match status" value="1"/>
</dbReference>
<dbReference type="SUPFAM" id="SSF53335">
    <property type="entry name" value="S-adenosyl-L-methionine-dependent methyltransferases"/>
    <property type="match status" value="1"/>
</dbReference>
<evidence type="ECO:0008006" key="2">
    <source>
        <dbReference type="Google" id="ProtNLM"/>
    </source>
</evidence>
<dbReference type="AlphaFoldDB" id="X1LBZ0"/>
<comment type="caution">
    <text evidence="1">The sequence shown here is derived from an EMBL/GenBank/DDBJ whole genome shotgun (WGS) entry which is preliminary data.</text>
</comment>
<name>X1LBZ0_9ZZZZ</name>
<reference evidence="1" key="1">
    <citation type="journal article" date="2014" name="Front. Microbiol.">
        <title>High frequency of phylogenetically diverse reductive dehalogenase-homologous genes in deep subseafloor sedimentary metagenomes.</title>
        <authorList>
            <person name="Kawai M."/>
            <person name="Futagami T."/>
            <person name="Toyoda A."/>
            <person name="Takaki Y."/>
            <person name="Nishi S."/>
            <person name="Hori S."/>
            <person name="Arai W."/>
            <person name="Tsubouchi T."/>
            <person name="Morono Y."/>
            <person name="Uchiyama I."/>
            <person name="Ito T."/>
            <person name="Fujiyama A."/>
            <person name="Inagaki F."/>
            <person name="Takami H."/>
        </authorList>
    </citation>
    <scope>NUCLEOTIDE SEQUENCE</scope>
    <source>
        <strain evidence="1">Expedition CK06-06</strain>
    </source>
</reference>
<organism evidence="1">
    <name type="scientific">marine sediment metagenome</name>
    <dbReference type="NCBI Taxonomy" id="412755"/>
    <lineage>
        <taxon>unclassified sequences</taxon>
        <taxon>metagenomes</taxon>
        <taxon>ecological metagenomes</taxon>
    </lineage>
</organism>
<dbReference type="InterPro" id="IPR029063">
    <property type="entry name" value="SAM-dependent_MTases_sf"/>
</dbReference>
<feature type="non-terminal residue" evidence="1">
    <location>
        <position position="1"/>
    </location>
</feature>
<accession>X1LBZ0</accession>
<evidence type="ECO:0000313" key="1">
    <source>
        <dbReference type="EMBL" id="GAI16832.1"/>
    </source>
</evidence>